<dbReference type="InterPro" id="IPR027951">
    <property type="entry name" value="Nepro_N"/>
</dbReference>
<dbReference type="GO" id="GO:0000466">
    <property type="term" value="P:maturation of 5.8S rRNA from tricistronic rRNA transcript (SSU-rRNA, 5.8S rRNA, LSU-rRNA)"/>
    <property type="evidence" value="ECO:0007669"/>
    <property type="project" value="TreeGrafter"/>
</dbReference>
<evidence type="ECO:0000313" key="6">
    <source>
        <dbReference type="Proteomes" id="UP000719766"/>
    </source>
</evidence>
<dbReference type="GO" id="GO:0000172">
    <property type="term" value="C:ribonuclease MRP complex"/>
    <property type="evidence" value="ECO:0007669"/>
    <property type="project" value="InterPro"/>
</dbReference>
<keyword evidence="3" id="KW-1133">Transmembrane helix</keyword>
<dbReference type="AlphaFoldDB" id="A0A9P7DL71"/>
<dbReference type="Proteomes" id="UP000719766">
    <property type="component" value="Unassembled WGS sequence"/>
</dbReference>
<dbReference type="PANTHER" id="PTHR37792">
    <property type="entry name" value="RIBONUCLEASE MRP PROTEIN SUBUNIT RMP1"/>
    <property type="match status" value="1"/>
</dbReference>
<evidence type="ECO:0000256" key="2">
    <source>
        <dbReference type="SAM" id="MobiDB-lite"/>
    </source>
</evidence>
<keyword evidence="6" id="KW-1185">Reference proteome</keyword>
<feature type="region of interest" description="Disordered" evidence="2">
    <location>
        <begin position="213"/>
        <end position="264"/>
    </location>
</feature>
<sequence>MNTRRARSCAPTATSFSERASLENSLHPTVDGILKDLKACSRRLQAALASYQDEMQVLERLYYRSKNQHRAALFFKRISEIRRYGWRLLEVNMVEDVHLLRASFYGATVVQSEKLMRGSWNHVPSRSYVSFVTERFKAYSCLILKTSERLQEAYYHFSLAMQSGAFIHLIILFAGLASRMATLSVEMGDRVRDCETACDRVLSVIDPTHKPSFVAESSTSKTSEHLLSRQSDQPAHTVNPDVPPEDFGSAVSREETLDRPSSTQVDARAVMEKSGSINLQAAVVVEKVAIATSSSRKDKFAIKRKTLSTPADQGRSKKVREKRDEIDDIFGF</sequence>
<organism evidence="5 6">
    <name type="scientific">Suillus plorans</name>
    <dbReference type="NCBI Taxonomy" id="116603"/>
    <lineage>
        <taxon>Eukaryota</taxon>
        <taxon>Fungi</taxon>
        <taxon>Dikarya</taxon>
        <taxon>Basidiomycota</taxon>
        <taxon>Agaricomycotina</taxon>
        <taxon>Agaricomycetes</taxon>
        <taxon>Agaricomycetidae</taxon>
        <taxon>Boletales</taxon>
        <taxon>Suillineae</taxon>
        <taxon>Suillaceae</taxon>
        <taxon>Suillus</taxon>
    </lineage>
</organism>
<dbReference type="GO" id="GO:0042134">
    <property type="term" value="F:rRNA primary transcript binding"/>
    <property type="evidence" value="ECO:0007669"/>
    <property type="project" value="InterPro"/>
</dbReference>
<evidence type="ECO:0000256" key="3">
    <source>
        <dbReference type="SAM" id="Phobius"/>
    </source>
</evidence>
<keyword evidence="3" id="KW-0472">Membrane</keyword>
<dbReference type="EMBL" id="JABBWE010000016">
    <property type="protein sequence ID" value="KAG1797518.1"/>
    <property type="molecule type" value="Genomic_DNA"/>
</dbReference>
<feature type="coiled-coil region" evidence="1">
    <location>
        <begin position="34"/>
        <end position="68"/>
    </location>
</feature>
<evidence type="ECO:0000256" key="1">
    <source>
        <dbReference type="SAM" id="Coils"/>
    </source>
</evidence>
<comment type="caution">
    <text evidence="5">The sequence shown here is derived from an EMBL/GenBank/DDBJ whole genome shotgun (WGS) entry which is preliminary data.</text>
</comment>
<feature type="transmembrane region" description="Helical" evidence="3">
    <location>
        <begin position="153"/>
        <end position="177"/>
    </location>
</feature>
<dbReference type="PANTHER" id="PTHR37792:SF1">
    <property type="entry name" value="RIBONUCLEASE MRP PROTEIN SUBUNIT RMP1"/>
    <property type="match status" value="1"/>
</dbReference>
<dbReference type="GO" id="GO:0000294">
    <property type="term" value="P:nuclear-transcribed mRNA catabolic process, RNase MRP-dependent"/>
    <property type="evidence" value="ECO:0007669"/>
    <property type="project" value="TreeGrafter"/>
</dbReference>
<evidence type="ECO:0000259" key="4">
    <source>
        <dbReference type="Pfam" id="PF14780"/>
    </source>
</evidence>
<dbReference type="RefSeq" id="XP_041162628.1">
    <property type="nucleotide sequence ID" value="XM_041302511.1"/>
</dbReference>
<name>A0A9P7DL71_9AGAM</name>
<dbReference type="InterPro" id="IPR047205">
    <property type="entry name" value="RMP1"/>
</dbReference>
<accession>A0A9P7DL71</accession>
<protein>
    <recommendedName>
        <fullName evidence="4">Nucleolus and neural progenitor protein-like N-terminal domain-containing protein</fullName>
    </recommendedName>
</protein>
<proteinExistence type="predicted"/>
<dbReference type="GeneID" id="64596275"/>
<reference evidence="5" key="1">
    <citation type="journal article" date="2020" name="New Phytol.">
        <title>Comparative genomics reveals dynamic genome evolution in host specialist ectomycorrhizal fungi.</title>
        <authorList>
            <person name="Lofgren L.A."/>
            <person name="Nguyen N.H."/>
            <person name="Vilgalys R."/>
            <person name="Ruytinx J."/>
            <person name="Liao H.L."/>
            <person name="Branco S."/>
            <person name="Kuo A."/>
            <person name="LaButti K."/>
            <person name="Lipzen A."/>
            <person name="Andreopoulos W."/>
            <person name="Pangilinan J."/>
            <person name="Riley R."/>
            <person name="Hundley H."/>
            <person name="Na H."/>
            <person name="Barry K."/>
            <person name="Grigoriev I.V."/>
            <person name="Stajich J.E."/>
            <person name="Kennedy P.G."/>
        </authorList>
    </citation>
    <scope>NUCLEOTIDE SEQUENCE</scope>
    <source>
        <strain evidence="5">S12</strain>
    </source>
</reference>
<keyword evidence="3" id="KW-0812">Transmembrane</keyword>
<feature type="domain" description="Nucleolus and neural progenitor protein-like N-terminal" evidence="4">
    <location>
        <begin position="27"/>
        <end position="186"/>
    </location>
</feature>
<dbReference type="OrthoDB" id="114080at2759"/>
<gene>
    <name evidence="5" type="ORF">HD556DRAFT_1357246</name>
</gene>
<keyword evidence="1" id="KW-0175">Coiled coil</keyword>
<feature type="region of interest" description="Disordered" evidence="2">
    <location>
        <begin position="308"/>
        <end position="332"/>
    </location>
</feature>
<evidence type="ECO:0000313" key="5">
    <source>
        <dbReference type="EMBL" id="KAG1797518.1"/>
    </source>
</evidence>
<dbReference type="Pfam" id="PF14780">
    <property type="entry name" value="NEPRO_N"/>
    <property type="match status" value="1"/>
</dbReference>